<name>A0A917WLV8_9ACTN</name>
<reference evidence="1" key="1">
    <citation type="journal article" date="2014" name="Int. J. Syst. Evol. Microbiol.">
        <title>Complete genome sequence of Corynebacterium casei LMG S-19264T (=DSM 44701T), isolated from a smear-ripened cheese.</title>
        <authorList>
            <consortium name="US DOE Joint Genome Institute (JGI-PGF)"/>
            <person name="Walter F."/>
            <person name="Albersmeier A."/>
            <person name="Kalinowski J."/>
            <person name="Ruckert C."/>
        </authorList>
    </citation>
    <scope>NUCLEOTIDE SEQUENCE</scope>
    <source>
        <strain evidence="1">CGMCC 4.7308</strain>
    </source>
</reference>
<dbReference type="SUPFAM" id="SSF160379">
    <property type="entry name" value="SP0830-like"/>
    <property type="match status" value="1"/>
</dbReference>
<proteinExistence type="predicted"/>
<protein>
    <recommendedName>
        <fullName evidence="3">DUF1697 domain-containing protein</fullName>
    </recommendedName>
</protein>
<dbReference type="PANTHER" id="PTHR36439:SF1">
    <property type="entry name" value="DUF1697 DOMAIN-CONTAINING PROTEIN"/>
    <property type="match status" value="1"/>
</dbReference>
<dbReference type="InterPro" id="IPR012545">
    <property type="entry name" value="DUF1697"/>
</dbReference>
<dbReference type="Pfam" id="PF08002">
    <property type="entry name" value="DUF1697"/>
    <property type="match status" value="1"/>
</dbReference>
<comment type="caution">
    <text evidence="1">The sequence shown here is derived from an EMBL/GenBank/DDBJ whole genome shotgun (WGS) entry which is preliminary data.</text>
</comment>
<dbReference type="Proteomes" id="UP000655208">
    <property type="component" value="Unassembled WGS sequence"/>
</dbReference>
<gene>
    <name evidence="1" type="ORF">GCM10011594_38100</name>
</gene>
<keyword evidence="2" id="KW-1185">Reference proteome</keyword>
<accession>A0A917WLV8</accession>
<dbReference type="PANTHER" id="PTHR36439">
    <property type="entry name" value="BLL4334 PROTEIN"/>
    <property type="match status" value="1"/>
</dbReference>
<dbReference type="AlphaFoldDB" id="A0A917WLV8"/>
<sequence length="186" mass="19793">MTRWVVLLKGVNVGRANRIKMADFRSLLADLGAERVTTVLQSGNAVLDSSLSGAELCDGVRRGLAAAGVDVPVVVRTGDRFAAAMDEDPLGEVATDPARHLLGFLSATPAAAAVAALDEAVRRRQARGGKDSDDRYVMVGDHVHLWCASSVHESVFATVDWDRLLGVTVTMRNWGTAAKLRDLLAG</sequence>
<evidence type="ECO:0000313" key="2">
    <source>
        <dbReference type="Proteomes" id="UP000655208"/>
    </source>
</evidence>
<dbReference type="Gene3D" id="3.30.70.1280">
    <property type="entry name" value="SP0830-like domains"/>
    <property type="match status" value="1"/>
</dbReference>
<evidence type="ECO:0008006" key="3">
    <source>
        <dbReference type="Google" id="ProtNLM"/>
    </source>
</evidence>
<dbReference type="EMBL" id="BMNA01000013">
    <property type="protein sequence ID" value="GGM14458.1"/>
    <property type="molecule type" value="Genomic_DNA"/>
</dbReference>
<evidence type="ECO:0000313" key="1">
    <source>
        <dbReference type="EMBL" id="GGM14458.1"/>
    </source>
</evidence>
<reference evidence="1" key="2">
    <citation type="submission" date="2020-09" db="EMBL/GenBank/DDBJ databases">
        <authorList>
            <person name="Sun Q."/>
            <person name="Zhou Y."/>
        </authorList>
    </citation>
    <scope>NUCLEOTIDE SEQUENCE</scope>
    <source>
        <strain evidence="1">CGMCC 4.7308</strain>
    </source>
</reference>
<organism evidence="1 2">
    <name type="scientific">Nakamurella endophytica</name>
    <dbReference type="NCBI Taxonomy" id="1748367"/>
    <lineage>
        <taxon>Bacteria</taxon>
        <taxon>Bacillati</taxon>
        <taxon>Actinomycetota</taxon>
        <taxon>Actinomycetes</taxon>
        <taxon>Nakamurellales</taxon>
        <taxon>Nakamurellaceae</taxon>
        <taxon>Nakamurella</taxon>
    </lineage>
</organism>
<dbReference type="RefSeq" id="WP_188944365.1">
    <property type="nucleotide sequence ID" value="NZ_BMNA01000013.1"/>
</dbReference>
<dbReference type="PIRSF" id="PIRSF008502">
    <property type="entry name" value="UCP008502"/>
    <property type="match status" value="1"/>
</dbReference>